<protein>
    <recommendedName>
        <fullName evidence="2">Phage tail tape measure protein domain-containing protein</fullName>
    </recommendedName>
</protein>
<dbReference type="InterPro" id="IPR010090">
    <property type="entry name" value="Phage_tape_meas"/>
</dbReference>
<feature type="domain" description="Phage tail tape measure protein" evidence="2">
    <location>
        <begin position="102"/>
        <end position="291"/>
    </location>
</feature>
<gene>
    <name evidence="3" type="ORF">LCGC14_1136790</name>
</gene>
<dbReference type="PANTHER" id="PTHR37813">
    <property type="entry name" value="FELS-2 PROPHAGE PROTEIN"/>
    <property type="match status" value="1"/>
</dbReference>
<dbReference type="EMBL" id="LAZR01005364">
    <property type="protein sequence ID" value="KKN00546.1"/>
    <property type="molecule type" value="Genomic_DNA"/>
</dbReference>
<reference evidence="3" key="1">
    <citation type="journal article" date="2015" name="Nature">
        <title>Complex archaea that bridge the gap between prokaryotes and eukaryotes.</title>
        <authorList>
            <person name="Spang A."/>
            <person name="Saw J.H."/>
            <person name="Jorgensen S.L."/>
            <person name="Zaremba-Niedzwiedzka K."/>
            <person name="Martijn J."/>
            <person name="Lind A.E."/>
            <person name="van Eijk R."/>
            <person name="Schleper C."/>
            <person name="Guy L."/>
            <person name="Ettema T.J."/>
        </authorList>
    </citation>
    <scope>NUCLEOTIDE SEQUENCE</scope>
</reference>
<sequence>MAQLGLLIKIGLDKESLKKANQKIGDFLKTGLKAGALGAAGALATVGVAAGVAAAETIAFADDANKAMEQFRRETGLAEESVEEFSSSAKNLFAAGVGEGIDDIARAMATVNNTMQTGAKETERITKRALTMRDVFDKDVGASIDAVKVLMDEFGLSSDQAFDFLVEGSQRGLDRNDDLLDSISEYGNLFGDAGFDASQFFSILESGAEGGVLGTDKITDAVKELIIRLSEGGNEARQAFSDVVGVSFDDVATKISAGEAQWADYFDDIIGGLQDIEDPLERNRQQVALFGTQAEDLGVGFSENIDTAATSLDDMAGSMDEIITKNASLGESMGNLRRQMVVALEPAAQELMPLLGEGIAKVSEFLSEARPIFTDWASDLSNTLGPSLESIGESLVRIGVAFGLIPENTDPASSSLETLVSILDGVNSGIIGAAEAVEFLASAIEKAVPLWEKIKDISGFSTELTFEAPFKIREGSPLSFLTGIEKSLGGFQKGGSFTVGGSGGPDSQPVGFMATPGEDVTVTPPGQGGAGGLTININAPVFGVDDLDAKFTAWGQEIIDTVAGAMN</sequence>
<dbReference type="AlphaFoldDB" id="A0A0F9PHN4"/>
<evidence type="ECO:0000259" key="2">
    <source>
        <dbReference type="Pfam" id="PF10145"/>
    </source>
</evidence>
<dbReference type="Pfam" id="PF10145">
    <property type="entry name" value="PhageMin_Tail"/>
    <property type="match status" value="1"/>
</dbReference>
<dbReference type="PANTHER" id="PTHR37813:SF1">
    <property type="entry name" value="FELS-2 PROPHAGE PROTEIN"/>
    <property type="match status" value="1"/>
</dbReference>
<evidence type="ECO:0000256" key="1">
    <source>
        <dbReference type="ARBA" id="ARBA00022612"/>
    </source>
</evidence>
<accession>A0A0F9PHN4</accession>
<name>A0A0F9PHN4_9ZZZZ</name>
<proteinExistence type="predicted"/>
<keyword evidence="1" id="KW-1188">Viral release from host cell</keyword>
<evidence type="ECO:0000313" key="3">
    <source>
        <dbReference type="EMBL" id="KKN00546.1"/>
    </source>
</evidence>
<comment type="caution">
    <text evidence="3">The sequence shown here is derived from an EMBL/GenBank/DDBJ whole genome shotgun (WGS) entry which is preliminary data.</text>
</comment>
<organism evidence="3">
    <name type="scientific">marine sediment metagenome</name>
    <dbReference type="NCBI Taxonomy" id="412755"/>
    <lineage>
        <taxon>unclassified sequences</taxon>
        <taxon>metagenomes</taxon>
        <taxon>ecological metagenomes</taxon>
    </lineage>
</organism>